<dbReference type="InterPro" id="IPR006141">
    <property type="entry name" value="Intein_N"/>
</dbReference>
<reference evidence="3 4" key="1">
    <citation type="journal article" date="2016" name="Nat. Commun.">
        <title>Thousands of microbial genomes shed light on interconnected biogeochemical processes in an aquifer system.</title>
        <authorList>
            <person name="Anantharaman K."/>
            <person name="Brown C.T."/>
            <person name="Hug L.A."/>
            <person name="Sharon I."/>
            <person name="Castelle C.J."/>
            <person name="Probst A.J."/>
            <person name="Thomas B.C."/>
            <person name="Singh A."/>
            <person name="Wilkins M.J."/>
            <person name="Karaoz U."/>
            <person name="Brodie E.L."/>
            <person name="Williams K.H."/>
            <person name="Hubbard S.S."/>
            <person name="Banfield J.F."/>
        </authorList>
    </citation>
    <scope>NUCLEOTIDE SEQUENCE [LARGE SCALE GENOMIC DNA]</scope>
</reference>
<dbReference type="EMBL" id="MHNI01000029">
    <property type="protein sequence ID" value="OGZ41479.1"/>
    <property type="molecule type" value="Genomic_DNA"/>
</dbReference>
<dbReference type="Pfam" id="PF01833">
    <property type="entry name" value="TIG"/>
    <property type="match status" value="1"/>
</dbReference>
<dbReference type="InterPro" id="IPR013783">
    <property type="entry name" value="Ig-like_fold"/>
</dbReference>
<dbReference type="Gene3D" id="2.170.16.10">
    <property type="entry name" value="Hedgehog/Intein (Hint) domain"/>
    <property type="match status" value="1"/>
</dbReference>
<dbReference type="Proteomes" id="UP000176700">
    <property type="component" value="Unassembled WGS sequence"/>
</dbReference>
<dbReference type="InterPro" id="IPR014756">
    <property type="entry name" value="Ig_E-set"/>
</dbReference>
<evidence type="ECO:0000313" key="4">
    <source>
        <dbReference type="Proteomes" id="UP000176700"/>
    </source>
</evidence>
<dbReference type="Gene3D" id="2.60.40.10">
    <property type="entry name" value="Immunoglobulins"/>
    <property type="match status" value="1"/>
</dbReference>
<keyword evidence="1" id="KW-1133">Transmembrane helix</keyword>
<dbReference type="AlphaFoldDB" id="A0A1G2FTR6"/>
<feature type="transmembrane region" description="Helical" evidence="1">
    <location>
        <begin position="6"/>
        <end position="27"/>
    </location>
</feature>
<name>A0A1G2FTR6_9BACT</name>
<evidence type="ECO:0000259" key="2">
    <source>
        <dbReference type="Pfam" id="PF01833"/>
    </source>
</evidence>
<organism evidence="3 4">
    <name type="scientific">Candidatus Ryanbacteria bacterium RIFCSPHIGHO2_01_45_13</name>
    <dbReference type="NCBI Taxonomy" id="1802112"/>
    <lineage>
        <taxon>Bacteria</taxon>
        <taxon>Candidatus Ryaniibacteriota</taxon>
    </lineage>
</organism>
<dbReference type="InterPro" id="IPR002909">
    <property type="entry name" value="IPT_dom"/>
</dbReference>
<dbReference type="SUPFAM" id="SSF81296">
    <property type="entry name" value="E set domains"/>
    <property type="match status" value="1"/>
</dbReference>
<keyword evidence="1" id="KW-0812">Transmembrane</keyword>
<feature type="domain" description="IPT/TIG" evidence="2">
    <location>
        <begin position="37"/>
        <end position="135"/>
    </location>
</feature>
<evidence type="ECO:0000256" key="1">
    <source>
        <dbReference type="SAM" id="Phobius"/>
    </source>
</evidence>
<dbReference type="PROSITE" id="PS50817">
    <property type="entry name" value="INTEIN_N_TER"/>
    <property type="match status" value="1"/>
</dbReference>
<sequence length="437" mass="46815">MNQKGFVNIVLIAIVVALIGGGTYFALNWKLPKSSTPVIERISPVEAPMGATITIIGSGFTPTENSLQFGNGFAYINDLVSSDGKTMLFTLPEFFDTCSSDGSLCAEFLNRPVPGQMYEIVVTNANGKSNAINFTVAHEDGQPIPTPTPKICTQDAKQCPDGSYVSREGPNCEFAKCPTINPPFVIECKKDSDCPSSNYSCEAIEGVGIVCPSDDPSCVPTSTIVKGACKLKEGNRCNADSNCVAGLLCHARVCTSPIGRQCNGPSDSSCPTDFECTQGCGPPVSQENDPPPPYFCQLKGYDQPCPICLAKNTLIDTPSGSISVTDLQIGMSVWTMNKYGQRVSGVITKTSKVQVPPTHQMVHLILDDGREVFVSPRHPTIDGRTVGELAPRDLYDGVSVVGTKRVSYDENATYDILPSGDTGFYWANGILMDSTLR</sequence>
<comment type="caution">
    <text evidence="3">The sequence shown here is derived from an EMBL/GenBank/DDBJ whole genome shotgun (WGS) entry which is preliminary data.</text>
</comment>
<protein>
    <recommendedName>
        <fullName evidence="2">IPT/TIG domain-containing protein</fullName>
    </recommendedName>
</protein>
<proteinExistence type="predicted"/>
<dbReference type="GO" id="GO:0016539">
    <property type="term" value="P:intein-mediated protein splicing"/>
    <property type="evidence" value="ECO:0007669"/>
    <property type="project" value="InterPro"/>
</dbReference>
<dbReference type="InterPro" id="IPR036844">
    <property type="entry name" value="Hint_dom_sf"/>
</dbReference>
<evidence type="ECO:0000313" key="3">
    <source>
        <dbReference type="EMBL" id="OGZ41479.1"/>
    </source>
</evidence>
<dbReference type="SUPFAM" id="SSF51294">
    <property type="entry name" value="Hedgehog/intein (Hint) domain"/>
    <property type="match status" value="1"/>
</dbReference>
<keyword evidence="1" id="KW-0472">Membrane</keyword>
<gene>
    <name evidence="3" type="ORF">A2W41_04550</name>
</gene>
<accession>A0A1G2FTR6</accession>
<dbReference type="CDD" id="cd00081">
    <property type="entry name" value="Hint"/>
    <property type="match status" value="1"/>
</dbReference>